<keyword evidence="3" id="KW-0238">DNA-binding</keyword>
<dbReference type="PANTHER" id="PTHR30419:SF8">
    <property type="entry name" value="NITROGEN ASSIMILATION TRANSCRIPTIONAL ACTIVATOR-RELATED"/>
    <property type="match status" value="1"/>
</dbReference>
<dbReference type="InterPro" id="IPR050950">
    <property type="entry name" value="HTH-type_LysR_regulators"/>
</dbReference>
<dbReference type="Gene3D" id="1.10.10.10">
    <property type="entry name" value="Winged helix-like DNA-binding domain superfamily/Winged helix DNA-binding domain"/>
    <property type="match status" value="1"/>
</dbReference>
<gene>
    <name evidence="6" type="primary">flnR</name>
</gene>
<dbReference type="Pfam" id="PF00126">
    <property type="entry name" value="HTH_1"/>
    <property type="match status" value="1"/>
</dbReference>
<dbReference type="InterPro" id="IPR000847">
    <property type="entry name" value="LysR_HTH_N"/>
</dbReference>
<dbReference type="FunFam" id="1.10.10.10:FF:000001">
    <property type="entry name" value="LysR family transcriptional regulator"/>
    <property type="match status" value="1"/>
</dbReference>
<evidence type="ECO:0000256" key="3">
    <source>
        <dbReference type="ARBA" id="ARBA00023125"/>
    </source>
</evidence>
<dbReference type="AlphaFoldDB" id="Q60G67"/>
<evidence type="ECO:0000259" key="5">
    <source>
        <dbReference type="PROSITE" id="PS50931"/>
    </source>
</evidence>
<dbReference type="SUPFAM" id="SSF46785">
    <property type="entry name" value="Winged helix' DNA-binding domain"/>
    <property type="match status" value="1"/>
</dbReference>
<name>Q60G67_9NOCA</name>
<protein>
    <submittedName>
        <fullName evidence="6">Putative reguratory protein</fullName>
    </submittedName>
</protein>
<dbReference type="Pfam" id="PF03466">
    <property type="entry name" value="LysR_substrate"/>
    <property type="match status" value="1"/>
</dbReference>
<dbReference type="InterPro" id="IPR036388">
    <property type="entry name" value="WH-like_DNA-bd_sf"/>
</dbReference>
<dbReference type="PROSITE" id="PS50931">
    <property type="entry name" value="HTH_LYSR"/>
    <property type="match status" value="1"/>
</dbReference>
<dbReference type="CDD" id="cd05466">
    <property type="entry name" value="PBP2_LTTR_substrate"/>
    <property type="match status" value="1"/>
</dbReference>
<evidence type="ECO:0000256" key="4">
    <source>
        <dbReference type="ARBA" id="ARBA00023163"/>
    </source>
</evidence>
<dbReference type="InterPro" id="IPR005119">
    <property type="entry name" value="LysR_subst-bd"/>
</dbReference>
<evidence type="ECO:0000256" key="1">
    <source>
        <dbReference type="ARBA" id="ARBA00009437"/>
    </source>
</evidence>
<dbReference type="PANTHER" id="PTHR30419">
    <property type="entry name" value="HTH-TYPE TRANSCRIPTIONAL REGULATOR YBHD"/>
    <property type="match status" value="1"/>
</dbReference>
<reference evidence="6" key="1">
    <citation type="journal article" date="2004" name="FEMS Microbiol. Lett.">
        <title>Genetic characterization of the dibenzofuran-degrading Actinobacteria carrying the dbfA1A2 gene homologues isolated from activated sludge.</title>
        <authorList>
            <person name="Noumura T."/>
            <person name="Habe H."/>
            <person name="Widada J."/>
            <person name="Chung J.S."/>
            <person name="Yoshida T."/>
            <person name="Nojiri H."/>
            <person name="Omori T."/>
        </authorList>
    </citation>
    <scope>NUCLEOTIDE SEQUENCE</scope>
    <source>
        <strain evidence="6">DFA3</strain>
    </source>
</reference>
<dbReference type="InterPro" id="IPR036390">
    <property type="entry name" value="WH_DNA-bd_sf"/>
</dbReference>
<dbReference type="GO" id="GO:0003700">
    <property type="term" value="F:DNA-binding transcription factor activity"/>
    <property type="evidence" value="ECO:0007669"/>
    <property type="project" value="InterPro"/>
</dbReference>
<feature type="domain" description="HTH lysR-type" evidence="5">
    <location>
        <begin position="1"/>
        <end position="58"/>
    </location>
</feature>
<evidence type="ECO:0000313" key="6">
    <source>
        <dbReference type="EMBL" id="BAD51809.1"/>
    </source>
</evidence>
<dbReference type="Gene3D" id="3.40.190.290">
    <property type="match status" value="1"/>
</dbReference>
<comment type="similarity">
    <text evidence="1">Belongs to the LysR transcriptional regulatory family.</text>
</comment>
<evidence type="ECO:0000256" key="2">
    <source>
        <dbReference type="ARBA" id="ARBA00023015"/>
    </source>
</evidence>
<dbReference type="GO" id="GO:0003677">
    <property type="term" value="F:DNA binding"/>
    <property type="evidence" value="ECO:0007669"/>
    <property type="project" value="UniProtKB-KW"/>
</dbReference>
<sequence length="305" mass="32853">MELRQLRYLAAVAHEGSFLRAAATLDVPQPSLWRSVKALEVELGIALFERSGRGVKLTGAGSQLLLRAEHLLNRAEALSLFASELARGRAGVVTVACAYPHVPRFLAPLIGTFRSAHPTIHVAVHEHSGLPPIEQTLNGDVDLVTGLQQQDDQRLARHQLGNVGLAVVTSDDHPWRNRSHVSSAELRGQPVLTGHADSLTRRLLEPALRAEGVDLDITLESGNATTLVALARAGLGVAVIADDNLSNDDSASWPVLVDEHTTMSAPLWIYWLREGCIAPAVQSFVRHVQATGDQLDRGGRQPSPG</sequence>
<dbReference type="PRINTS" id="PR00039">
    <property type="entry name" value="HTHLYSR"/>
</dbReference>
<proteinExistence type="inferred from homology"/>
<organism evidence="6">
    <name type="scientific">Rhodococcus sp. DFA3</name>
    <dbReference type="NCBI Taxonomy" id="279353"/>
    <lineage>
        <taxon>Bacteria</taxon>
        <taxon>Bacillati</taxon>
        <taxon>Actinomycetota</taxon>
        <taxon>Actinomycetes</taxon>
        <taxon>Mycobacteriales</taxon>
        <taxon>Nocardiaceae</taxon>
        <taxon>Rhodococcus</taxon>
    </lineage>
</organism>
<dbReference type="GO" id="GO:0005829">
    <property type="term" value="C:cytosol"/>
    <property type="evidence" value="ECO:0007669"/>
    <property type="project" value="TreeGrafter"/>
</dbReference>
<dbReference type="SUPFAM" id="SSF53850">
    <property type="entry name" value="Periplasmic binding protein-like II"/>
    <property type="match status" value="1"/>
</dbReference>
<dbReference type="EMBL" id="AB181127">
    <property type="protein sequence ID" value="BAD51809.1"/>
    <property type="molecule type" value="Genomic_DNA"/>
</dbReference>
<keyword evidence="4" id="KW-0804">Transcription</keyword>
<keyword evidence="2" id="KW-0805">Transcription regulation</keyword>
<accession>Q60G67</accession>